<evidence type="ECO:0000313" key="11">
    <source>
        <dbReference type="EMBL" id="KTB48741.1"/>
    </source>
</evidence>
<dbReference type="NCBIfam" id="TIGR00182">
    <property type="entry name" value="plsX"/>
    <property type="match status" value="1"/>
</dbReference>
<sequence length="341" mass="36402">MRIAVDASGGDFAPYEIVKGVIKAAQELKDKGIEIILVGKRPVLHVQAGRHLKKLNISIAHAPQTIEFNEHPVEALRNKPKSSIAVGTMMVKEGKADAFVSAGSTGAMLCAAYLLLGKIEGIERPALASIIKLVPHAPALLLDAGANSDCRPQHLVEFARLGNIYAKNVIGIESPRIALMSVGEEETKGNKLVIETHQLLKTTPGLKFIGNVEGHDLVHHRADVIVTDGFTGNVLIKAFEGLGDSIIKIRQVSQAVNSASHLRGRALLADVGIGHMVKGMDFREVGGACLLGVKGTIIVSHGRSRAKAIKNAILMAKRTVEQRIPQLIAEEVKDNVSAVTV</sequence>
<dbReference type="GO" id="GO:0006633">
    <property type="term" value="P:fatty acid biosynthetic process"/>
    <property type="evidence" value="ECO:0007669"/>
    <property type="project" value="UniProtKB-UniRule"/>
</dbReference>
<comment type="subcellular location">
    <subcellularLocation>
        <location evidence="10">Cytoplasm</location>
    </subcellularLocation>
    <text evidence="10">Associated with the membrane possibly through PlsY.</text>
</comment>
<dbReference type="HAMAP" id="MF_00019">
    <property type="entry name" value="PlsX"/>
    <property type="match status" value="1"/>
</dbReference>
<keyword evidence="7 10" id="KW-1208">Phospholipid metabolism</keyword>
<dbReference type="OrthoDB" id="9806408at2"/>
<dbReference type="RefSeq" id="WP_058439680.1">
    <property type="nucleotide sequence ID" value="NZ_KQ758903.1"/>
</dbReference>
<dbReference type="GO" id="GO:0005737">
    <property type="term" value="C:cytoplasm"/>
    <property type="evidence" value="ECO:0007669"/>
    <property type="project" value="UniProtKB-SubCell"/>
</dbReference>
<dbReference type="InterPro" id="IPR003664">
    <property type="entry name" value="FA_synthesis"/>
</dbReference>
<evidence type="ECO:0000256" key="3">
    <source>
        <dbReference type="ARBA" id="ARBA00022516"/>
    </source>
</evidence>
<gene>
    <name evidence="10" type="primary">plsX</name>
    <name evidence="11" type="ORF">DEALK_15880</name>
</gene>
<keyword evidence="2 10" id="KW-0963">Cytoplasm</keyword>
<evidence type="ECO:0000256" key="5">
    <source>
        <dbReference type="ARBA" id="ARBA00023098"/>
    </source>
</evidence>
<keyword evidence="12" id="KW-1185">Reference proteome</keyword>
<dbReference type="PANTHER" id="PTHR30100">
    <property type="entry name" value="FATTY ACID/PHOSPHOLIPID SYNTHESIS PROTEIN PLSX"/>
    <property type="match status" value="1"/>
</dbReference>
<dbReference type="UniPathway" id="UPA00085"/>
<dbReference type="GO" id="GO:0043811">
    <property type="term" value="F:phosphate:acyl-[acyl carrier protein] acyltransferase activity"/>
    <property type="evidence" value="ECO:0007669"/>
    <property type="project" value="UniProtKB-UniRule"/>
</dbReference>
<evidence type="ECO:0000256" key="7">
    <source>
        <dbReference type="ARBA" id="ARBA00023264"/>
    </source>
</evidence>
<keyword evidence="4 10" id="KW-0808">Transferase</keyword>
<keyword evidence="6 10" id="KW-0594">Phospholipid biosynthesis</keyword>
<comment type="pathway">
    <text evidence="10">Lipid metabolism; phospholipid metabolism.</text>
</comment>
<evidence type="ECO:0000256" key="2">
    <source>
        <dbReference type="ARBA" id="ARBA00022490"/>
    </source>
</evidence>
<dbReference type="InterPro" id="IPR012281">
    <property type="entry name" value="Phospholipid_synth_PlsX-like"/>
</dbReference>
<dbReference type="PATRIC" id="fig|1217799.6.peg.1637"/>
<evidence type="ECO:0000256" key="10">
    <source>
        <dbReference type="HAMAP-Rule" id="MF_00019"/>
    </source>
</evidence>
<evidence type="ECO:0000313" key="12">
    <source>
        <dbReference type="Proteomes" id="UP000053947"/>
    </source>
</evidence>
<comment type="similarity">
    <text evidence="10">Belongs to the PlsX family.</text>
</comment>
<dbReference type="AlphaFoldDB" id="A0A0W0GJK6"/>
<evidence type="ECO:0000256" key="1">
    <source>
        <dbReference type="ARBA" id="ARBA00001232"/>
    </source>
</evidence>
<evidence type="ECO:0000256" key="9">
    <source>
        <dbReference type="ARBA" id="ARBA00046608"/>
    </source>
</evidence>
<accession>A0A0W0GJK6</accession>
<organism evidence="11 12">
    <name type="scientific">Dehalogenimonas alkenigignens</name>
    <dbReference type="NCBI Taxonomy" id="1217799"/>
    <lineage>
        <taxon>Bacteria</taxon>
        <taxon>Bacillati</taxon>
        <taxon>Chloroflexota</taxon>
        <taxon>Dehalococcoidia</taxon>
        <taxon>Dehalococcoidales</taxon>
        <taxon>Dehalococcoidaceae</taxon>
        <taxon>Dehalogenimonas</taxon>
    </lineage>
</organism>
<protein>
    <recommendedName>
        <fullName evidence="8 10">Phosphate acyltransferase</fullName>
        <ecNumber evidence="8 10">2.3.1.274</ecNumber>
    </recommendedName>
    <alternativeName>
        <fullName evidence="10">Acyl-ACP phosphotransacylase</fullName>
    </alternativeName>
    <alternativeName>
        <fullName evidence="10">Acyl-[acyl-carrier-protein]--phosphate acyltransferase</fullName>
    </alternativeName>
    <alternativeName>
        <fullName evidence="10">Phosphate-acyl-ACP acyltransferase</fullName>
    </alternativeName>
</protein>
<dbReference type="Proteomes" id="UP000053947">
    <property type="component" value="Unassembled WGS sequence"/>
</dbReference>
<dbReference type="STRING" id="1217799.DEALK_15880"/>
<dbReference type="PIRSF" id="PIRSF002465">
    <property type="entry name" value="Phsphlp_syn_PlsX"/>
    <property type="match status" value="1"/>
</dbReference>
<dbReference type="EC" id="2.3.1.274" evidence="8 10"/>
<comment type="caution">
    <text evidence="11">The sequence shown here is derived from an EMBL/GenBank/DDBJ whole genome shotgun (WGS) entry which is preliminary data.</text>
</comment>
<keyword evidence="5 10" id="KW-0443">Lipid metabolism</keyword>
<keyword evidence="3 10" id="KW-0444">Lipid biosynthesis</keyword>
<name>A0A0W0GJK6_9CHLR</name>
<comment type="catalytic activity">
    <reaction evidence="1 10">
        <text>a fatty acyl-[ACP] + phosphate = an acyl phosphate + holo-[ACP]</text>
        <dbReference type="Rhea" id="RHEA:42292"/>
        <dbReference type="Rhea" id="RHEA-COMP:9685"/>
        <dbReference type="Rhea" id="RHEA-COMP:14125"/>
        <dbReference type="ChEBI" id="CHEBI:43474"/>
        <dbReference type="ChEBI" id="CHEBI:59918"/>
        <dbReference type="ChEBI" id="CHEBI:64479"/>
        <dbReference type="ChEBI" id="CHEBI:138651"/>
        <dbReference type="EC" id="2.3.1.274"/>
    </reaction>
</comment>
<dbReference type="EMBL" id="LFDV01000002">
    <property type="protein sequence ID" value="KTB48741.1"/>
    <property type="molecule type" value="Genomic_DNA"/>
</dbReference>
<comment type="function">
    <text evidence="10">Catalyzes the reversible formation of acyl-phosphate (acyl-PO(4)) from acyl-[acyl-carrier-protein] (acyl-ACP). This enzyme utilizes acyl-ACP as fatty acyl donor, but not acyl-CoA.</text>
</comment>
<reference evidence="11 12" key="1">
    <citation type="submission" date="2015-06" db="EMBL/GenBank/DDBJ databases">
        <title>Genome sequence of the organohalide-respiring Dehalogenimonas alkenigignens type strain (IP3-3T).</title>
        <authorList>
            <person name="Key T.A."/>
            <person name="Richmond D.P."/>
            <person name="Bowman K.S."/>
            <person name="Cho Y.-J."/>
            <person name="Chun J."/>
            <person name="da Costa M.S."/>
            <person name="Rainey F.A."/>
            <person name="Moe W.M."/>
        </authorList>
    </citation>
    <scope>NUCLEOTIDE SEQUENCE [LARGE SCALE GENOMIC DNA]</scope>
    <source>
        <strain evidence="11 12">IP3-3</strain>
    </source>
</reference>
<proteinExistence type="inferred from homology"/>
<dbReference type="Pfam" id="PF02504">
    <property type="entry name" value="FA_synthesis"/>
    <property type="match status" value="1"/>
</dbReference>
<comment type="subunit">
    <text evidence="9 10">Homodimer. Probably interacts with PlsY.</text>
</comment>
<evidence type="ECO:0000256" key="6">
    <source>
        <dbReference type="ARBA" id="ARBA00023209"/>
    </source>
</evidence>
<dbReference type="SUPFAM" id="SSF53659">
    <property type="entry name" value="Isocitrate/Isopropylmalate dehydrogenase-like"/>
    <property type="match status" value="1"/>
</dbReference>
<keyword evidence="11" id="KW-0012">Acyltransferase</keyword>
<evidence type="ECO:0000256" key="8">
    <source>
        <dbReference type="ARBA" id="ARBA00024069"/>
    </source>
</evidence>
<dbReference type="Gene3D" id="3.40.718.10">
    <property type="entry name" value="Isopropylmalate Dehydrogenase"/>
    <property type="match status" value="1"/>
</dbReference>
<evidence type="ECO:0000256" key="4">
    <source>
        <dbReference type="ARBA" id="ARBA00022679"/>
    </source>
</evidence>
<dbReference type="GO" id="GO:0008654">
    <property type="term" value="P:phospholipid biosynthetic process"/>
    <property type="evidence" value="ECO:0007669"/>
    <property type="project" value="UniProtKB-KW"/>
</dbReference>
<dbReference type="PANTHER" id="PTHR30100:SF1">
    <property type="entry name" value="PHOSPHATE ACYLTRANSFERASE"/>
    <property type="match status" value="1"/>
</dbReference>